<evidence type="ECO:0000256" key="1">
    <source>
        <dbReference type="ARBA" id="ARBA00023125"/>
    </source>
</evidence>
<sequence>MDKARDVTRERPRRRGPRGDLSVALVLDAATLVLERDGLRTFSMRSVARELGVAPNALYTYAESREVLLELLADRALGELDRGSLASGATRADIVDFAELVLSQLIGRPALARLLFEEPIGGPASHGLNEALIAAIHRCGPTIPVAARVAHALTALVFGHAMIEVGDSIRTRWPDPPDAEQHPLTVAAAVPVPEIPNVFRWSVEALLAGCGC</sequence>
<name>A0ABW1X211_9ACTN</name>
<dbReference type="PROSITE" id="PS50977">
    <property type="entry name" value="HTH_TETR_2"/>
    <property type="match status" value="1"/>
</dbReference>
<dbReference type="InterPro" id="IPR036271">
    <property type="entry name" value="Tet_transcr_reg_TetR-rel_C_sf"/>
</dbReference>
<feature type="domain" description="HTH tetR-type" evidence="3">
    <location>
        <begin position="20"/>
        <end position="80"/>
    </location>
</feature>
<dbReference type="SUPFAM" id="SSF48498">
    <property type="entry name" value="Tetracyclin repressor-like, C-terminal domain"/>
    <property type="match status" value="1"/>
</dbReference>
<dbReference type="Pfam" id="PF00440">
    <property type="entry name" value="TetR_N"/>
    <property type="match status" value="1"/>
</dbReference>
<dbReference type="InterPro" id="IPR001647">
    <property type="entry name" value="HTH_TetR"/>
</dbReference>
<evidence type="ECO:0000313" key="4">
    <source>
        <dbReference type="EMBL" id="MFC6397538.1"/>
    </source>
</evidence>
<reference evidence="5" key="1">
    <citation type="journal article" date="2019" name="Int. J. Syst. Evol. Microbiol.">
        <title>The Global Catalogue of Microorganisms (GCM) 10K type strain sequencing project: providing services to taxonomists for standard genome sequencing and annotation.</title>
        <authorList>
            <consortium name="The Broad Institute Genomics Platform"/>
            <consortium name="The Broad Institute Genome Sequencing Center for Infectious Disease"/>
            <person name="Wu L."/>
            <person name="Ma J."/>
        </authorList>
    </citation>
    <scope>NUCLEOTIDE SEQUENCE [LARGE SCALE GENOMIC DNA]</scope>
    <source>
        <strain evidence="5">CGMCC 1.15277</strain>
    </source>
</reference>
<keyword evidence="1 2" id="KW-0238">DNA-binding</keyword>
<dbReference type="EMBL" id="JBHSUA010000020">
    <property type="protein sequence ID" value="MFC6397538.1"/>
    <property type="molecule type" value="Genomic_DNA"/>
</dbReference>
<comment type="caution">
    <text evidence="4">The sequence shown here is derived from an EMBL/GenBank/DDBJ whole genome shotgun (WGS) entry which is preliminary data.</text>
</comment>
<evidence type="ECO:0000313" key="5">
    <source>
        <dbReference type="Proteomes" id="UP001596266"/>
    </source>
</evidence>
<protein>
    <submittedName>
        <fullName evidence="4">TetR/AcrR family transcriptional regulator</fullName>
    </submittedName>
</protein>
<dbReference type="InterPro" id="IPR009057">
    <property type="entry name" value="Homeodomain-like_sf"/>
</dbReference>
<feature type="DNA-binding region" description="H-T-H motif" evidence="2">
    <location>
        <begin position="43"/>
        <end position="62"/>
    </location>
</feature>
<dbReference type="Gene3D" id="1.10.357.10">
    <property type="entry name" value="Tetracycline Repressor, domain 2"/>
    <property type="match status" value="1"/>
</dbReference>
<organism evidence="4 5">
    <name type="scientific">Luteococcus sanguinis</name>
    <dbReference type="NCBI Taxonomy" id="174038"/>
    <lineage>
        <taxon>Bacteria</taxon>
        <taxon>Bacillati</taxon>
        <taxon>Actinomycetota</taxon>
        <taxon>Actinomycetes</taxon>
        <taxon>Propionibacteriales</taxon>
        <taxon>Propionibacteriaceae</taxon>
        <taxon>Luteococcus</taxon>
    </lineage>
</organism>
<keyword evidence="5" id="KW-1185">Reference proteome</keyword>
<dbReference type="RefSeq" id="WP_343885841.1">
    <property type="nucleotide sequence ID" value="NZ_BAAAKI010000010.1"/>
</dbReference>
<evidence type="ECO:0000259" key="3">
    <source>
        <dbReference type="PROSITE" id="PS50977"/>
    </source>
</evidence>
<proteinExistence type="predicted"/>
<gene>
    <name evidence="4" type="ORF">ACFP57_11170</name>
</gene>
<accession>A0ABW1X211</accession>
<dbReference type="Proteomes" id="UP001596266">
    <property type="component" value="Unassembled WGS sequence"/>
</dbReference>
<evidence type="ECO:0000256" key="2">
    <source>
        <dbReference type="PROSITE-ProRule" id="PRU00335"/>
    </source>
</evidence>
<dbReference type="SUPFAM" id="SSF46689">
    <property type="entry name" value="Homeodomain-like"/>
    <property type="match status" value="1"/>
</dbReference>